<dbReference type="AlphaFoldDB" id="A0A1V2UU49"/>
<accession>A0A1V2UU49</accession>
<protein>
    <recommendedName>
        <fullName evidence="3">N-acetyltransferase domain-containing protein</fullName>
    </recommendedName>
</protein>
<proteinExistence type="predicted"/>
<dbReference type="Proteomes" id="UP000189376">
    <property type="component" value="Unassembled WGS sequence"/>
</dbReference>
<dbReference type="Gene3D" id="3.40.630.30">
    <property type="match status" value="1"/>
</dbReference>
<gene>
    <name evidence="1" type="ORF">AC058_14240</name>
</gene>
<evidence type="ECO:0008006" key="3">
    <source>
        <dbReference type="Google" id="ProtNLM"/>
    </source>
</evidence>
<evidence type="ECO:0000313" key="1">
    <source>
        <dbReference type="EMBL" id="ONN53510.1"/>
    </source>
</evidence>
<reference evidence="1 2" key="1">
    <citation type="submission" date="2015-07" db="EMBL/GenBank/DDBJ databases">
        <title>Acinetobacter yuneri, a novel member of Acinetobacter calcoaceticus-Acinetobacter baumannii complex isolated from clinical specimen.</title>
        <authorList>
            <person name="Yu Y."/>
        </authorList>
    </citation>
    <scope>NUCLEOTIDE SEQUENCE [LARGE SCALE GENOMIC DNA]</scope>
    <source>
        <strain evidence="1 2">A362</strain>
    </source>
</reference>
<dbReference type="InterPro" id="IPR016181">
    <property type="entry name" value="Acyl_CoA_acyltransferase"/>
</dbReference>
<comment type="caution">
    <text evidence="1">The sequence shown here is derived from an EMBL/GenBank/DDBJ whole genome shotgun (WGS) entry which is preliminary data.</text>
</comment>
<keyword evidence="2" id="KW-1185">Reference proteome</keyword>
<sequence length="166" mass="19268">MFHIKLIVHGNIAQDELNEVIRIKSTQWNYPYEEQVQWIKNNIKDTDIHVLLYFNGKSVAYLNLIDIDLIVSNISKKGFGIGNVCAIEKGKGFGFELMKETNNFISQSNKIGLLFCKESLLKFYRSLGWKDLASEEYKINGDKLEVMIYNVNYNNKILIEYDGILF</sequence>
<evidence type="ECO:0000313" key="2">
    <source>
        <dbReference type="Proteomes" id="UP000189376"/>
    </source>
</evidence>
<organism evidence="1 2">
    <name type="scientific">Acinetobacter genomosp. 33YU</name>
    <dbReference type="NCBI Taxonomy" id="1675530"/>
    <lineage>
        <taxon>Bacteria</taxon>
        <taxon>Pseudomonadati</taxon>
        <taxon>Pseudomonadota</taxon>
        <taxon>Gammaproteobacteria</taxon>
        <taxon>Moraxellales</taxon>
        <taxon>Moraxellaceae</taxon>
        <taxon>Acinetobacter</taxon>
    </lineage>
</organism>
<dbReference type="EMBL" id="LFZS01000009">
    <property type="protein sequence ID" value="ONN53510.1"/>
    <property type="molecule type" value="Genomic_DNA"/>
</dbReference>
<dbReference type="SUPFAM" id="SSF55729">
    <property type="entry name" value="Acyl-CoA N-acyltransferases (Nat)"/>
    <property type="match status" value="1"/>
</dbReference>
<dbReference type="Pfam" id="PF13527">
    <property type="entry name" value="Acetyltransf_9"/>
    <property type="match status" value="1"/>
</dbReference>
<dbReference type="RefSeq" id="WP_077169747.1">
    <property type="nucleotide sequence ID" value="NZ_LFZS01000009.1"/>
</dbReference>
<name>A0A1V2UU49_9GAMM</name>